<organism evidence="2">
    <name type="scientific">hydrocarbon metagenome</name>
    <dbReference type="NCBI Taxonomy" id="938273"/>
    <lineage>
        <taxon>unclassified sequences</taxon>
        <taxon>metagenomes</taxon>
        <taxon>ecological metagenomes</taxon>
    </lineage>
</organism>
<dbReference type="AlphaFoldDB" id="A0A0W8EAC2"/>
<accession>A0A0W8EAC2</accession>
<reference evidence="2" key="1">
    <citation type="journal article" date="2015" name="Proc. Natl. Acad. Sci. U.S.A.">
        <title>Networks of energetic and metabolic interactions define dynamics in microbial communities.</title>
        <authorList>
            <person name="Embree M."/>
            <person name="Liu J.K."/>
            <person name="Al-Bassam M.M."/>
            <person name="Zengler K."/>
        </authorList>
    </citation>
    <scope>NUCLEOTIDE SEQUENCE</scope>
</reference>
<evidence type="ECO:0000313" key="2">
    <source>
        <dbReference type="EMBL" id="KUG05602.1"/>
    </source>
</evidence>
<dbReference type="EMBL" id="LNQE01001797">
    <property type="protein sequence ID" value="KUG05602.1"/>
    <property type="molecule type" value="Genomic_DNA"/>
</dbReference>
<sequence>MMFEYAPAETAKKSSFRESLVALPGTIEGKLPTMDKSLDRYFDAHMSAIISEWGLITTYNLDDLDDRLDLVTTEIRNLEKGRGELEKRAAALDAGIRELEVR</sequence>
<keyword evidence="1" id="KW-0175">Coiled coil</keyword>
<gene>
    <name evidence="2" type="ORF">ASZ90_016971</name>
</gene>
<protein>
    <submittedName>
        <fullName evidence="2">Uncharacterized protein</fullName>
    </submittedName>
</protein>
<feature type="coiled-coil region" evidence="1">
    <location>
        <begin position="61"/>
        <end position="102"/>
    </location>
</feature>
<evidence type="ECO:0000256" key="1">
    <source>
        <dbReference type="SAM" id="Coils"/>
    </source>
</evidence>
<comment type="caution">
    <text evidence="2">The sequence shown here is derived from an EMBL/GenBank/DDBJ whole genome shotgun (WGS) entry which is preliminary data.</text>
</comment>
<proteinExistence type="predicted"/>
<name>A0A0W8EAC2_9ZZZZ</name>